<dbReference type="SMART" id="SM00822">
    <property type="entry name" value="PKS_KR"/>
    <property type="match status" value="1"/>
</dbReference>
<dbReference type="Proteomes" id="UP000067626">
    <property type="component" value="Chromosome"/>
</dbReference>
<dbReference type="STRING" id="52.CMC5_041160"/>
<accession>A0A0K1EH93</accession>
<feature type="domain" description="Ketoreductase" evidence="3">
    <location>
        <begin position="7"/>
        <end position="187"/>
    </location>
</feature>
<evidence type="ECO:0000256" key="2">
    <source>
        <dbReference type="ARBA" id="ARBA00023002"/>
    </source>
</evidence>
<dbReference type="PROSITE" id="PS00061">
    <property type="entry name" value="ADH_SHORT"/>
    <property type="match status" value="1"/>
</dbReference>
<dbReference type="InterPro" id="IPR057326">
    <property type="entry name" value="KR_dom"/>
</dbReference>
<dbReference type="AlphaFoldDB" id="A0A0K1EH93"/>
<dbReference type="PANTHER" id="PTHR42879">
    <property type="entry name" value="3-OXOACYL-(ACYL-CARRIER-PROTEIN) REDUCTASE"/>
    <property type="match status" value="1"/>
</dbReference>
<proteinExistence type="inferred from homology"/>
<evidence type="ECO:0000259" key="3">
    <source>
        <dbReference type="SMART" id="SM00822"/>
    </source>
</evidence>
<dbReference type="InterPro" id="IPR002347">
    <property type="entry name" value="SDR_fam"/>
</dbReference>
<dbReference type="InterPro" id="IPR036291">
    <property type="entry name" value="NAD(P)-bd_dom_sf"/>
</dbReference>
<protein>
    <submittedName>
        <fullName evidence="4">3-ketoacyl-ACP reductase</fullName>
    </submittedName>
</protein>
<dbReference type="NCBIfam" id="NF005559">
    <property type="entry name" value="PRK07231.1"/>
    <property type="match status" value="1"/>
</dbReference>
<name>A0A0K1EH93_CHOCO</name>
<dbReference type="FunFam" id="3.40.50.720:FF:000173">
    <property type="entry name" value="3-oxoacyl-[acyl-carrier protein] reductase"/>
    <property type="match status" value="1"/>
</dbReference>
<dbReference type="GO" id="GO:0016491">
    <property type="term" value="F:oxidoreductase activity"/>
    <property type="evidence" value="ECO:0007669"/>
    <property type="project" value="UniProtKB-KW"/>
</dbReference>
<dbReference type="KEGG" id="ccro:CMC5_041160"/>
<keyword evidence="2" id="KW-0560">Oxidoreductase</keyword>
<dbReference type="PRINTS" id="PR00080">
    <property type="entry name" value="SDRFAMILY"/>
</dbReference>
<reference evidence="4 5" key="1">
    <citation type="submission" date="2015-07" db="EMBL/GenBank/DDBJ databases">
        <title>Genome analysis of myxobacterium Chondromyces crocatus Cm c5 reveals a high potential for natural compound synthesis and the genetic basis for the loss of fruiting body formation.</title>
        <authorList>
            <person name="Zaburannyi N."/>
            <person name="Bunk B."/>
            <person name="Maier J."/>
            <person name="Overmann J."/>
            <person name="Mueller R."/>
        </authorList>
    </citation>
    <scope>NUCLEOTIDE SEQUENCE [LARGE SCALE GENOMIC DNA]</scope>
    <source>
        <strain evidence="4 5">Cm c5</strain>
    </source>
</reference>
<evidence type="ECO:0000313" key="5">
    <source>
        <dbReference type="Proteomes" id="UP000067626"/>
    </source>
</evidence>
<sequence length="248" mass="25587">MFQLTDKVAIVTGGSRGLGRAAAEALAAQGAHVVVTYVRGEAEAKAVVDGITAKGGKAEAIGFDVADMAASEAAIAEASKRLGRLDILVANAGISIDNLLLRVKEEELDRLFAVNVKGTIACARAAIKVMMRARTGRVVLLSSVVGEMGNVGQTAYAATKAALLGVTKSLAREYASRGITVNAVAPGFIESDMTATINAEMKETLLKGVPLGRIGRAEEVAAAVAFLCSDEASYVTGQTLRVNGGMYV</sequence>
<dbReference type="OrthoDB" id="9804774at2"/>
<dbReference type="Gene3D" id="3.40.50.720">
    <property type="entry name" value="NAD(P)-binding Rossmann-like Domain"/>
    <property type="match status" value="1"/>
</dbReference>
<keyword evidence="5" id="KW-1185">Reference proteome</keyword>
<dbReference type="GO" id="GO:0032787">
    <property type="term" value="P:monocarboxylic acid metabolic process"/>
    <property type="evidence" value="ECO:0007669"/>
    <property type="project" value="UniProtKB-ARBA"/>
</dbReference>
<dbReference type="RefSeq" id="WP_050431958.1">
    <property type="nucleotide sequence ID" value="NZ_CP012159.1"/>
</dbReference>
<dbReference type="Pfam" id="PF13561">
    <property type="entry name" value="adh_short_C2"/>
    <property type="match status" value="1"/>
</dbReference>
<comment type="similarity">
    <text evidence="1">Belongs to the short-chain dehydrogenases/reductases (SDR) family.</text>
</comment>
<dbReference type="PATRIC" id="fig|52.7.peg.4531"/>
<organism evidence="4 5">
    <name type="scientific">Chondromyces crocatus</name>
    <dbReference type="NCBI Taxonomy" id="52"/>
    <lineage>
        <taxon>Bacteria</taxon>
        <taxon>Pseudomonadati</taxon>
        <taxon>Myxococcota</taxon>
        <taxon>Polyangia</taxon>
        <taxon>Polyangiales</taxon>
        <taxon>Polyangiaceae</taxon>
        <taxon>Chondromyces</taxon>
    </lineage>
</organism>
<dbReference type="SUPFAM" id="SSF51735">
    <property type="entry name" value="NAD(P)-binding Rossmann-fold domains"/>
    <property type="match status" value="1"/>
</dbReference>
<dbReference type="PANTHER" id="PTHR42879:SF2">
    <property type="entry name" value="3-OXOACYL-[ACYL-CARRIER-PROTEIN] REDUCTASE FABG"/>
    <property type="match status" value="1"/>
</dbReference>
<evidence type="ECO:0000313" key="4">
    <source>
        <dbReference type="EMBL" id="AKT39963.1"/>
    </source>
</evidence>
<gene>
    <name evidence="4" type="primary">fabG</name>
    <name evidence="4" type="ORF">CMC5_041160</name>
</gene>
<dbReference type="EMBL" id="CP012159">
    <property type="protein sequence ID" value="AKT39963.1"/>
    <property type="molecule type" value="Genomic_DNA"/>
</dbReference>
<evidence type="ECO:0000256" key="1">
    <source>
        <dbReference type="ARBA" id="ARBA00006484"/>
    </source>
</evidence>
<dbReference type="PRINTS" id="PR00081">
    <property type="entry name" value="GDHRDH"/>
</dbReference>
<dbReference type="InterPro" id="IPR020904">
    <property type="entry name" value="Sc_DH/Rdtase_CS"/>
</dbReference>
<dbReference type="InterPro" id="IPR050259">
    <property type="entry name" value="SDR"/>
</dbReference>
<dbReference type="NCBIfam" id="NF009466">
    <property type="entry name" value="PRK12826.1-2"/>
    <property type="match status" value="1"/>
</dbReference>